<protein>
    <submittedName>
        <fullName evidence="21">Phosphatase PAP2 family protein</fullName>
    </submittedName>
</protein>
<comment type="similarity">
    <text evidence="2">Belongs to the bacterial diacylglycerol kinase family.</text>
</comment>
<evidence type="ECO:0000256" key="6">
    <source>
        <dbReference type="ARBA" id="ARBA00022692"/>
    </source>
</evidence>
<evidence type="ECO:0000256" key="11">
    <source>
        <dbReference type="ARBA" id="ARBA00023098"/>
    </source>
</evidence>
<dbReference type="GO" id="GO:0005524">
    <property type="term" value="F:ATP binding"/>
    <property type="evidence" value="ECO:0007669"/>
    <property type="project" value="UniProtKB-KW"/>
</dbReference>
<feature type="transmembrane region" description="Helical" evidence="19">
    <location>
        <begin position="318"/>
        <end position="344"/>
    </location>
</feature>
<dbReference type="Pfam" id="PF01219">
    <property type="entry name" value="DAGK_prokar"/>
    <property type="match status" value="1"/>
</dbReference>
<feature type="binding site" evidence="17">
    <location>
        <position position="294"/>
    </location>
    <ligand>
        <name>ATP</name>
        <dbReference type="ChEBI" id="CHEBI:30616"/>
    </ligand>
</feature>
<keyword evidence="18" id="KW-0479">Metal-binding</keyword>
<keyword evidence="5" id="KW-0808">Transferase</keyword>
<keyword evidence="9 17" id="KW-0067">ATP-binding</keyword>
<evidence type="ECO:0000313" key="22">
    <source>
        <dbReference type="Proteomes" id="UP000295710"/>
    </source>
</evidence>
<dbReference type="InterPro" id="IPR000829">
    <property type="entry name" value="DAGK"/>
</dbReference>
<evidence type="ECO:0000256" key="7">
    <source>
        <dbReference type="ARBA" id="ARBA00022741"/>
    </source>
</evidence>
<dbReference type="PANTHER" id="PTHR34299">
    <property type="entry name" value="DIACYLGLYCEROL KINASE"/>
    <property type="match status" value="1"/>
</dbReference>
<accession>A0A4R4FA35</accession>
<feature type="domain" description="Phosphatidic acid phosphatase type 2/haloperoxidase" evidence="20">
    <location>
        <begin position="93"/>
        <end position="204"/>
    </location>
</feature>
<keyword evidence="10 19" id="KW-1133">Transmembrane helix</keyword>
<comment type="caution">
    <text evidence="21">The sequence shown here is derived from an EMBL/GenBank/DDBJ whole genome shotgun (WGS) entry which is preliminary data.</text>
</comment>
<dbReference type="EMBL" id="SMMX01000029">
    <property type="protein sequence ID" value="TDA20171.1"/>
    <property type="molecule type" value="Genomic_DNA"/>
</dbReference>
<dbReference type="Proteomes" id="UP000295710">
    <property type="component" value="Unassembled WGS sequence"/>
</dbReference>
<dbReference type="GO" id="GO:0016301">
    <property type="term" value="F:kinase activity"/>
    <property type="evidence" value="ECO:0007669"/>
    <property type="project" value="UniProtKB-KW"/>
</dbReference>
<evidence type="ECO:0000256" key="3">
    <source>
        <dbReference type="ARBA" id="ARBA00022475"/>
    </source>
</evidence>
<feature type="transmembrane region" description="Helical" evidence="19">
    <location>
        <begin position="163"/>
        <end position="183"/>
    </location>
</feature>
<dbReference type="InterPro" id="IPR036938">
    <property type="entry name" value="PAP2/HPO_sf"/>
</dbReference>
<keyword evidence="18" id="KW-0460">Magnesium</keyword>
<comment type="subcellular location">
    <subcellularLocation>
        <location evidence="1">Cell membrane</location>
        <topology evidence="1">Multi-pass membrane protein</topology>
    </subcellularLocation>
</comment>
<dbReference type="PROSITE" id="PS01069">
    <property type="entry name" value="DAGK_PROKAR"/>
    <property type="match status" value="1"/>
</dbReference>
<dbReference type="InterPro" id="IPR033717">
    <property type="entry name" value="UDPK"/>
</dbReference>
<dbReference type="CDD" id="cd03392">
    <property type="entry name" value="PAP2_like_2"/>
    <property type="match status" value="1"/>
</dbReference>
<evidence type="ECO:0000256" key="19">
    <source>
        <dbReference type="SAM" id="Phobius"/>
    </source>
</evidence>
<feature type="active site" description="Proton acceptor" evidence="15">
    <location>
        <position position="287"/>
    </location>
</feature>
<evidence type="ECO:0000256" key="15">
    <source>
        <dbReference type="PIRSR" id="PIRSR600829-1"/>
    </source>
</evidence>
<dbReference type="SMART" id="SM00014">
    <property type="entry name" value="acidPPc"/>
    <property type="match status" value="1"/>
</dbReference>
<keyword evidence="8" id="KW-0418">Kinase</keyword>
<proteinExistence type="inferred from homology"/>
<dbReference type="Pfam" id="PF01569">
    <property type="entry name" value="PAP2"/>
    <property type="match status" value="1"/>
</dbReference>
<feature type="transmembrane region" description="Helical" evidence="19">
    <location>
        <begin position="90"/>
        <end position="112"/>
    </location>
</feature>
<keyword evidence="11" id="KW-0443">Lipid metabolism</keyword>
<dbReference type="GO" id="GO:0008654">
    <property type="term" value="P:phospholipid biosynthetic process"/>
    <property type="evidence" value="ECO:0007669"/>
    <property type="project" value="UniProtKB-KW"/>
</dbReference>
<evidence type="ECO:0000256" key="1">
    <source>
        <dbReference type="ARBA" id="ARBA00004651"/>
    </source>
</evidence>
<feature type="binding site" evidence="17">
    <location>
        <begin position="312"/>
        <end position="313"/>
    </location>
    <ligand>
        <name>ATP</name>
        <dbReference type="ChEBI" id="CHEBI:30616"/>
    </ligand>
</feature>
<sequence>MTGDRAGNNTIHIWKLPVLFIGLAAFGLLLADVAGSYRLEGVDTFVYRVIHRLQCPFLTGFFKVMTNMVHPVVLLIISMAMIHTLRQKQYLIALFANLVLAVLLDLSAKGWVMRERPPQAGRLVAETGYSFPSGHAMLAATFYGFILFLIWQTKKSRAYKIAGTVICLAVVALVALSRIYLGVHYATDVAGGFLAGMIYLIIYTSVARRYFAKGIAIHGQPEVAANPLFKSFEYAFSGIITGLKTERNMMIHYSALGLVVVFGITLKLSVTEWCICLILCALVISLELVNTAVEAVVDLVTKEQRRRAKLAKDTAAGAVLIAAITAAVIGGIIFVPKILALFALN</sequence>
<keyword evidence="22" id="KW-1185">Reference proteome</keyword>
<evidence type="ECO:0000256" key="4">
    <source>
        <dbReference type="ARBA" id="ARBA00022516"/>
    </source>
</evidence>
<feature type="transmembrane region" description="Helical" evidence="19">
    <location>
        <begin position="250"/>
        <end position="269"/>
    </location>
</feature>
<dbReference type="SUPFAM" id="SSF48317">
    <property type="entry name" value="Acid phosphatase/Vanadium-dependent haloperoxidase"/>
    <property type="match status" value="1"/>
</dbReference>
<feature type="binding site" evidence="17">
    <location>
        <position position="234"/>
    </location>
    <ligand>
        <name>ATP</name>
        <dbReference type="ChEBI" id="CHEBI:30616"/>
    </ligand>
</feature>
<feature type="transmembrane region" description="Helical" evidence="19">
    <location>
        <begin position="275"/>
        <end position="297"/>
    </location>
</feature>
<evidence type="ECO:0000256" key="14">
    <source>
        <dbReference type="ARBA" id="ARBA00023264"/>
    </source>
</evidence>
<evidence type="ECO:0000256" key="9">
    <source>
        <dbReference type="ARBA" id="ARBA00022840"/>
    </source>
</evidence>
<dbReference type="PANTHER" id="PTHR34299:SF1">
    <property type="entry name" value="DIACYLGLYCEROL KINASE"/>
    <property type="match status" value="1"/>
</dbReference>
<feature type="binding site" evidence="17">
    <location>
        <position position="246"/>
    </location>
    <ligand>
        <name>ATP</name>
        <dbReference type="ChEBI" id="CHEBI:30616"/>
    </ligand>
</feature>
<feature type="transmembrane region" description="Helical" evidence="19">
    <location>
        <begin position="189"/>
        <end position="206"/>
    </location>
</feature>
<dbReference type="CDD" id="cd14265">
    <property type="entry name" value="UDPK_IM_like"/>
    <property type="match status" value="1"/>
</dbReference>
<evidence type="ECO:0000256" key="13">
    <source>
        <dbReference type="ARBA" id="ARBA00023209"/>
    </source>
</evidence>
<dbReference type="AlphaFoldDB" id="A0A4R4FA35"/>
<feature type="binding site" evidence="18">
    <location>
        <position position="294"/>
    </location>
    <ligand>
        <name>a divalent metal cation</name>
        <dbReference type="ChEBI" id="CHEBI:60240"/>
    </ligand>
</feature>
<evidence type="ECO:0000313" key="21">
    <source>
        <dbReference type="EMBL" id="TDA20171.1"/>
    </source>
</evidence>
<keyword evidence="7 17" id="KW-0547">Nucleotide-binding</keyword>
<evidence type="ECO:0000256" key="12">
    <source>
        <dbReference type="ARBA" id="ARBA00023136"/>
    </source>
</evidence>
<keyword evidence="6 19" id="KW-0812">Transmembrane</keyword>
<feature type="transmembrane region" description="Helical" evidence="19">
    <location>
        <begin position="132"/>
        <end position="151"/>
    </location>
</feature>
<dbReference type="Gene3D" id="1.20.144.10">
    <property type="entry name" value="Phosphatidic acid phosphatase type 2/haloperoxidase"/>
    <property type="match status" value="1"/>
</dbReference>
<evidence type="ECO:0000256" key="16">
    <source>
        <dbReference type="PIRSR" id="PIRSR600829-2"/>
    </source>
</evidence>
<feature type="transmembrane region" description="Helical" evidence="19">
    <location>
        <begin position="12"/>
        <end position="37"/>
    </location>
</feature>
<evidence type="ECO:0000256" key="18">
    <source>
        <dbReference type="PIRSR" id="PIRSR600829-4"/>
    </source>
</evidence>
<comment type="cofactor">
    <cofactor evidence="18">
        <name>Mg(2+)</name>
        <dbReference type="ChEBI" id="CHEBI:18420"/>
    </cofactor>
    <text evidence="18">Mn(2+), Zn(2+), Cd(2+) and Co(2+) support activity to lesser extents.</text>
</comment>
<dbReference type="Gene3D" id="1.10.287.3610">
    <property type="match status" value="1"/>
</dbReference>
<dbReference type="InterPro" id="IPR000326">
    <property type="entry name" value="PAP2/HPO"/>
</dbReference>
<feature type="transmembrane region" description="Helical" evidence="19">
    <location>
        <begin position="57"/>
        <end position="78"/>
    </location>
</feature>
<feature type="binding site" evidence="16">
    <location>
        <position position="287"/>
    </location>
    <ligand>
        <name>substrate</name>
    </ligand>
</feature>
<evidence type="ECO:0000256" key="8">
    <source>
        <dbReference type="ARBA" id="ARBA00022777"/>
    </source>
</evidence>
<gene>
    <name evidence="21" type="ORF">E1963_18465</name>
</gene>
<keyword evidence="4" id="KW-0444">Lipid biosynthesis</keyword>
<feature type="binding site" evidence="18">
    <location>
        <position position="246"/>
    </location>
    <ligand>
        <name>a divalent metal cation</name>
        <dbReference type="ChEBI" id="CHEBI:60240"/>
    </ligand>
</feature>
<keyword evidence="3" id="KW-1003">Cell membrane</keyword>
<keyword evidence="14" id="KW-1208">Phospholipid metabolism</keyword>
<evidence type="ECO:0000256" key="10">
    <source>
        <dbReference type="ARBA" id="ARBA00022989"/>
    </source>
</evidence>
<evidence type="ECO:0000256" key="2">
    <source>
        <dbReference type="ARBA" id="ARBA00005967"/>
    </source>
</evidence>
<evidence type="ECO:0000259" key="20">
    <source>
        <dbReference type="SMART" id="SM00014"/>
    </source>
</evidence>
<reference evidence="21 22" key="1">
    <citation type="journal article" date="2016" name="Nat. Microbiol.">
        <title>The Mouse Intestinal Bacterial Collection (miBC) provides host-specific insight into cultured diversity and functional potential of the gut microbiota.</title>
        <authorList>
            <person name="Lagkouvardos I."/>
            <person name="Pukall R."/>
            <person name="Abt B."/>
            <person name="Foesel B.U."/>
            <person name="Meier-Kolthoff J.P."/>
            <person name="Kumar N."/>
            <person name="Bresciani A."/>
            <person name="Martinez I."/>
            <person name="Just S."/>
            <person name="Ziegler C."/>
            <person name="Brugiroux S."/>
            <person name="Garzetti D."/>
            <person name="Wenning M."/>
            <person name="Bui T.P."/>
            <person name="Wang J."/>
            <person name="Hugenholtz F."/>
            <person name="Plugge C.M."/>
            <person name="Peterson D.A."/>
            <person name="Hornef M.W."/>
            <person name="Baines J.F."/>
            <person name="Smidt H."/>
            <person name="Walter J."/>
            <person name="Kristiansen K."/>
            <person name="Nielsen H.B."/>
            <person name="Haller D."/>
            <person name="Overmann J."/>
            <person name="Stecher B."/>
            <person name="Clavel T."/>
        </authorList>
    </citation>
    <scope>NUCLEOTIDE SEQUENCE [LARGE SCALE GENOMIC DNA]</scope>
    <source>
        <strain evidence="21 22">DSM 28560</strain>
    </source>
</reference>
<keyword evidence="12 19" id="KW-0472">Membrane</keyword>
<evidence type="ECO:0000256" key="17">
    <source>
        <dbReference type="PIRSR" id="PIRSR600829-3"/>
    </source>
</evidence>
<name>A0A4R4FA35_9FIRM</name>
<evidence type="ECO:0000256" key="5">
    <source>
        <dbReference type="ARBA" id="ARBA00022679"/>
    </source>
</evidence>
<dbReference type="GO" id="GO:0046872">
    <property type="term" value="F:metal ion binding"/>
    <property type="evidence" value="ECO:0007669"/>
    <property type="project" value="UniProtKB-KW"/>
</dbReference>
<dbReference type="GO" id="GO:0005886">
    <property type="term" value="C:plasma membrane"/>
    <property type="evidence" value="ECO:0007669"/>
    <property type="project" value="UniProtKB-SubCell"/>
</dbReference>
<dbReference type="InterPro" id="IPR036945">
    <property type="entry name" value="DAGK_sf"/>
</dbReference>
<keyword evidence="13" id="KW-0594">Phospholipid biosynthesis</keyword>
<organism evidence="21 22">
    <name type="scientific">Extibacter muris</name>
    <dbReference type="NCBI Taxonomy" id="1796622"/>
    <lineage>
        <taxon>Bacteria</taxon>
        <taxon>Bacillati</taxon>
        <taxon>Bacillota</taxon>
        <taxon>Clostridia</taxon>
        <taxon>Lachnospirales</taxon>
        <taxon>Lachnospiraceae</taxon>
        <taxon>Extibacter</taxon>
    </lineage>
</organism>